<dbReference type="PROSITE" id="PS50968">
    <property type="entry name" value="BIOTINYL_LIPOYL"/>
    <property type="match status" value="1"/>
</dbReference>
<comment type="function">
    <text evidence="11">Catalyzes a 2-step reaction, involving the ATP-dependent carboxylation of the covalently attached biotin in the first step and the transfer of the carboxyl group to pyruvate in the second.</text>
</comment>
<keyword evidence="5 11" id="KW-0436">Ligase</keyword>
<dbReference type="Gene3D" id="2.40.50.100">
    <property type="match status" value="1"/>
</dbReference>
<dbReference type="PROSITE" id="PS00867">
    <property type="entry name" value="CPSASE_2"/>
    <property type="match status" value="1"/>
</dbReference>
<dbReference type="InterPro" id="IPR016185">
    <property type="entry name" value="PreATP-grasp_dom_sf"/>
</dbReference>
<evidence type="ECO:0000313" key="16">
    <source>
        <dbReference type="EMBL" id="GAA6499314.1"/>
    </source>
</evidence>
<keyword evidence="8 11" id="KW-0067">ATP-binding</keyword>
<dbReference type="Gene3D" id="3.30.470.20">
    <property type="entry name" value="ATP-grasp fold, B domain"/>
    <property type="match status" value="1"/>
</dbReference>
<dbReference type="NCBIfam" id="NF009554">
    <property type="entry name" value="PRK12999.1"/>
    <property type="match status" value="1"/>
</dbReference>
<dbReference type="InterPro" id="IPR011761">
    <property type="entry name" value="ATP-grasp"/>
</dbReference>
<dbReference type="Gene3D" id="3.20.20.70">
    <property type="entry name" value="Aldolase class I"/>
    <property type="match status" value="1"/>
</dbReference>
<feature type="domain" description="Pyruvate carboxyltransferase" evidence="15">
    <location>
        <begin position="533"/>
        <end position="801"/>
    </location>
</feature>
<dbReference type="SUPFAM" id="SSF56059">
    <property type="entry name" value="Glutathione synthetase ATP-binding domain-like"/>
    <property type="match status" value="1"/>
</dbReference>
<dbReference type="PANTHER" id="PTHR43778">
    <property type="entry name" value="PYRUVATE CARBOXYLASE"/>
    <property type="match status" value="1"/>
</dbReference>
<dbReference type="NCBIfam" id="NF006761">
    <property type="entry name" value="PRK09282.1"/>
    <property type="match status" value="1"/>
</dbReference>
<dbReference type="SUPFAM" id="SSF51246">
    <property type="entry name" value="Rudiment single hybrid motif"/>
    <property type="match status" value="1"/>
</dbReference>
<dbReference type="InterPro" id="IPR001882">
    <property type="entry name" value="Biotin_BS"/>
</dbReference>
<dbReference type="SMART" id="SM00878">
    <property type="entry name" value="Biotin_carb_C"/>
    <property type="match status" value="1"/>
</dbReference>
<evidence type="ECO:0000256" key="8">
    <source>
        <dbReference type="ARBA" id="ARBA00022840"/>
    </source>
</evidence>
<dbReference type="PROSITE" id="PS50975">
    <property type="entry name" value="ATP_GRASP"/>
    <property type="match status" value="1"/>
</dbReference>
<evidence type="ECO:0000256" key="5">
    <source>
        <dbReference type="ARBA" id="ARBA00022598"/>
    </source>
</evidence>
<evidence type="ECO:0000256" key="10">
    <source>
        <dbReference type="ARBA" id="ARBA00023268"/>
    </source>
</evidence>
<comment type="cofactor">
    <cofactor evidence="1 11">
        <name>biotin</name>
        <dbReference type="ChEBI" id="CHEBI:57586"/>
    </cofactor>
</comment>
<keyword evidence="10" id="KW-0511">Multifunctional enzyme</keyword>
<keyword evidence="6" id="KW-0479">Metal-binding</keyword>
<keyword evidence="9 11" id="KW-0092">Biotin</keyword>
<evidence type="ECO:0000259" key="13">
    <source>
        <dbReference type="PROSITE" id="PS50975"/>
    </source>
</evidence>
<dbReference type="Pfam" id="PF00682">
    <property type="entry name" value="HMGL-like"/>
    <property type="match status" value="1"/>
</dbReference>
<feature type="domain" description="ATP-grasp" evidence="13">
    <location>
        <begin position="129"/>
        <end position="326"/>
    </location>
</feature>
<comment type="pathway">
    <text evidence="2">Carbohydrate biosynthesis; gluconeogenesis.</text>
</comment>
<dbReference type="SUPFAM" id="SSF52440">
    <property type="entry name" value="PreATP-grasp domain"/>
    <property type="match status" value="1"/>
</dbReference>
<dbReference type="InterPro" id="IPR005481">
    <property type="entry name" value="BC-like_N"/>
</dbReference>
<dbReference type="InterPro" id="IPR013785">
    <property type="entry name" value="Aldolase_TIM"/>
</dbReference>
<evidence type="ECO:0000256" key="11">
    <source>
        <dbReference type="PIRNR" id="PIRNR001594"/>
    </source>
</evidence>
<dbReference type="InterPro" id="IPR055268">
    <property type="entry name" value="PCB-like"/>
</dbReference>
<evidence type="ECO:0000259" key="12">
    <source>
        <dbReference type="PROSITE" id="PS50968"/>
    </source>
</evidence>
<dbReference type="InterPro" id="IPR003379">
    <property type="entry name" value="Carboxylase_cons_dom"/>
</dbReference>
<dbReference type="Pfam" id="PF02436">
    <property type="entry name" value="PYC_OADA"/>
    <property type="match status" value="1"/>
</dbReference>
<dbReference type="Pfam" id="PF00364">
    <property type="entry name" value="Biotin_lipoyl"/>
    <property type="match status" value="1"/>
</dbReference>
<organism evidence="16 17">
    <name type="scientific">Blautia parvula</name>
    <dbReference type="NCBI Taxonomy" id="2877527"/>
    <lineage>
        <taxon>Bacteria</taxon>
        <taxon>Bacillati</taxon>
        <taxon>Bacillota</taxon>
        <taxon>Clostridia</taxon>
        <taxon>Lachnospirales</taxon>
        <taxon>Lachnospiraceae</taxon>
        <taxon>Blautia</taxon>
    </lineage>
</organism>
<dbReference type="Pfam" id="PF02785">
    <property type="entry name" value="Biotin_carb_C"/>
    <property type="match status" value="1"/>
</dbReference>
<evidence type="ECO:0000313" key="17">
    <source>
        <dbReference type="Proteomes" id="UP001600941"/>
    </source>
</evidence>
<gene>
    <name evidence="16" type="ORF">K340107D12_21300</name>
</gene>
<accession>A0ABQ0BRZ3</accession>
<comment type="catalytic activity">
    <reaction evidence="11">
        <text>hydrogencarbonate + pyruvate + ATP = oxaloacetate + ADP + phosphate + H(+)</text>
        <dbReference type="Rhea" id="RHEA:20844"/>
        <dbReference type="ChEBI" id="CHEBI:15361"/>
        <dbReference type="ChEBI" id="CHEBI:15378"/>
        <dbReference type="ChEBI" id="CHEBI:16452"/>
        <dbReference type="ChEBI" id="CHEBI:17544"/>
        <dbReference type="ChEBI" id="CHEBI:30616"/>
        <dbReference type="ChEBI" id="CHEBI:43474"/>
        <dbReference type="ChEBI" id="CHEBI:456216"/>
        <dbReference type="EC" id="6.4.1.1"/>
    </reaction>
</comment>
<comment type="caution">
    <text evidence="16">The sequence shown here is derived from an EMBL/GenBank/DDBJ whole genome shotgun (WGS) entry which is preliminary data.</text>
</comment>
<reference evidence="16 17" key="1">
    <citation type="submission" date="2024-04" db="EMBL/GenBank/DDBJ databases">
        <title>Defined microbial consortia suppress multidrug-resistant proinflammatory Enterobacteriaceae via ecological control.</title>
        <authorList>
            <person name="Furuichi M."/>
            <person name="Kawaguchi T."/>
            <person name="Pust M."/>
            <person name="Yasuma K."/>
            <person name="Plichta D."/>
            <person name="Hasegawa N."/>
            <person name="Ohya T."/>
            <person name="Bhattarai S."/>
            <person name="Sasajima S."/>
            <person name="Aoto Y."/>
            <person name="Tuganbaev T."/>
            <person name="Yaginuma M."/>
            <person name="Ueda M."/>
            <person name="Okahashi N."/>
            <person name="Amafuji K."/>
            <person name="Kiridooshi Y."/>
            <person name="Sugita K."/>
            <person name="Strazar M."/>
            <person name="Skelly A."/>
            <person name="Suda W."/>
            <person name="Hattori M."/>
            <person name="Nakamoto N."/>
            <person name="Caballero S."/>
            <person name="Norman J."/>
            <person name="Olle B."/>
            <person name="Tanoue T."/>
            <person name="Arita M."/>
            <person name="Bucci V."/>
            <person name="Atarashi K."/>
            <person name="Xavier R."/>
            <person name="Honda K."/>
        </authorList>
    </citation>
    <scope>NUCLEOTIDE SEQUENCE [LARGE SCALE GENOMIC DNA]</scope>
    <source>
        <strain evidence="17">k34-0107-D12</strain>
    </source>
</reference>
<dbReference type="CDD" id="cd07937">
    <property type="entry name" value="DRE_TIM_PC_TC_5S"/>
    <property type="match status" value="1"/>
</dbReference>
<dbReference type="PANTHER" id="PTHR43778:SF2">
    <property type="entry name" value="PYRUVATE CARBOXYLASE, MITOCHONDRIAL"/>
    <property type="match status" value="1"/>
</dbReference>
<dbReference type="Pfam" id="PF02786">
    <property type="entry name" value="CPSase_L_D2"/>
    <property type="match status" value="1"/>
</dbReference>
<dbReference type="InterPro" id="IPR000891">
    <property type="entry name" value="PYR_CT"/>
</dbReference>
<dbReference type="NCBIfam" id="TIGR01235">
    <property type="entry name" value="pyruv_carbox"/>
    <property type="match status" value="1"/>
</dbReference>
<dbReference type="CDD" id="cd06850">
    <property type="entry name" value="biotinyl_domain"/>
    <property type="match status" value="1"/>
</dbReference>
<dbReference type="PROSITE" id="PS50991">
    <property type="entry name" value="PYR_CT"/>
    <property type="match status" value="1"/>
</dbReference>
<dbReference type="InterPro" id="IPR005930">
    <property type="entry name" value="Pyruv_COase"/>
</dbReference>
<dbReference type="PROSITE" id="PS00866">
    <property type="entry name" value="CPSASE_1"/>
    <property type="match status" value="1"/>
</dbReference>
<dbReference type="Pfam" id="PF00289">
    <property type="entry name" value="Biotin_carb_N"/>
    <property type="match status" value="1"/>
</dbReference>
<dbReference type="EMBL" id="BAABZQ010000001">
    <property type="protein sequence ID" value="GAA6499314.1"/>
    <property type="molecule type" value="Genomic_DNA"/>
</dbReference>
<proteinExistence type="predicted"/>
<dbReference type="EC" id="6.4.1.1" evidence="3 11"/>
<keyword evidence="17" id="KW-1185">Reference proteome</keyword>
<keyword evidence="7 11" id="KW-0547">Nucleotide-binding</keyword>
<evidence type="ECO:0000256" key="9">
    <source>
        <dbReference type="ARBA" id="ARBA00023267"/>
    </source>
</evidence>
<evidence type="ECO:0000256" key="6">
    <source>
        <dbReference type="ARBA" id="ARBA00022723"/>
    </source>
</evidence>
<evidence type="ECO:0000256" key="2">
    <source>
        <dbReference type="ARBA" id="ARBA00004742"/>
    </source>
</evidence>
<evidence type="ECO:0000256" key="7">
    <source>
        <dbReference type="ARBA" id="ARBA00022741"/>
    </source>
</evidence>
<dbReference type="PROSITE" id="PS00188">
    <property type="entry name" value="BIOTIN"/>
    <property type="match status" value="1"/>
</dbReference>
<dbReference type="SUPFAM" id="SSF89000">
    <property type="entry name" value="post-HMGL domain-like"/>
    <property type="match status" value="1"/>
</dbReference>
<dbReference type="InterPro" id="IPR011053">
    <property type="entry name" value="Single_hybrid_motif"/>
</dbReference>
<evidence type="ECO:0000259" key="15">
    <source>
        <dbReference type="PROSITE" id="PS50991"/>
    </source>
</evidence>
<name>A0ABQ0BRZ3_9FIRM</name>
<evidence type="ECO:0000259" key="14">
    <source>
        <dbReference type="PROSITE" id="PS50979"/>
    </source>
</evidence>
<feature type="domain" description="Biotin carboxylation" evidence="14">
    <location>
        <begin position="9"/>
        <end position="462"/>
    </location>
</feature>
<evidence type="ECO:0000256" key="4">
    <source>
        <dbReference type="ARBA" id="ARBA00022432"/>
    </source>
</evidence>
<dbReference type="InterPro" id="IPR005479">
    <property type="entry name" value="CPAse_ATP-bd"/>
</dbReference>
<dbReference type="PIRSF" id="PIRSF001594">
    <property type="entry name" value="Pyruv_carbox"/>
    <property type="match status" value="1"/>
</dbReference>
<dbReference type="Proteomes" id="UP001600941">
    <property type="component" value="Unassembled WGS sequence"/>
</dbReference>
<dbReference type="SUPFAM" id="SSF51569">
    <property type="entry name" value="Aldolase"/>
    <property type="match status" value="1"/>
</dbReference>
<evidence type="ECO:0000256" key="3">
    <source>
        <dbReference type="ARBA" id="ARBA00013057"/>
    </source>
</evidence>
<protein>
    <recommendedName>
        <fullName evidence="3 11">Pyruvate carboxylase</fullName>
        <ecNumber evidence="3 11">6.4.1.1</ecNumber>
    </recommendedName>
</protein>
<evidence type="ECO:0000256" key="1">
    <source>
        <dbReference type="ARBA" id="ARBA00001953"/>
    </source>
</evidence>
<dbReference type="RefSeq" id="WP_227210549.1">
    <property type="nucleotide sequence ID" value="NZ_BAABZQ010000001.1"/>
</dbReference>
<sequence length="1148" mass="128503">MEKERCGKNFKKVMAANRGEIAIRIFRACCDLGRSTVAIYSKEDEYNVFRTKADESYMIGENKSPLGAYLDIGMIIDIAKKHKVDAIHPGYGFLSENADFARACEESGIAFIGPPSHVLEQMGDKLSAKEIAKRCGVPTVPGSTVPIRDAQEAVELAVSYGFPVILKASAGGGGRGMRRCADEQEVRDTFPLVQSEALKAFGCGDIFIEKFLEEPKHIEVQILADQYGNIVHLFERDCSLQRRYQKVVEFTPAFAISQDIREKICEDAVKIAKEVGYVNAGTVEFLVDRKGGYYFIEMNPRIQVEHTVTEMVTDIDIVRAQVLIAEGKTLAAPEIGIEKQEDVKRHGYAIQCRVTTEDPQNNFAPDTGKVTAYRTGGGFGVRLDGGNTYAGAEISPYYDSLLVKVTTHDNTFEGACNKSLRALSETRVRGVKTNIGFIENILMHPMFRTGKCHTKFIDETPELFSIKSSQDRATKMLKYIGNIVVNDPTAGKYRYEPPRFPKVTGTRKDGLKQILDARGPEAVKQWVLDQKKLLITDTTMRDAHQSLLATRVRTRDMVKGAEGTAEILADAFSLEMWGGATFDVAYRFLKESPWERLDLLREKIPNIPFQMLLRGANAVGYTNYPDNLIREFVKEAARSGIDVFRIFDSLNWIPGMEIAMDEVLNQNKIAEATLCYTGDVSDPKEDKYTLGYYTEMAKELERRGAHILCIKDMSGLLKPYAAHKLVKALKEETGLPIHLHTHDTSGNQIAALLMAAEAGADIVDTAVSSMSSLTSQPSMNSLVAALWGQERDTGLSLERLQELTDYWSDVRERYRSFEGGIKYPATDIYRYEIPGGQYTNLKPQVESLGLGHRFEEVKEMYRTVNEMLGGLVKVTPSSKMVGDMAIFMVQNDLTPENIVERGENLTFPDSAVSYFKGMMGQPRWGFPKELQRVVLKGETPITCRPGELLLPMDFDAARERLKQFVPKPDWRMVISWCFYPKVVEDFLKSRREYGYITRLGSHVYFHGLAEGETNRVEIEDGKTLVIKYLGKSELNPDGTRNVFFELNGIRREVSVQDKSAKVTVESIPMADPNDLSHVGASIPGLVSKILVKQGEKVKRNQVLAVVEAMKMETNVIALMDGEMDQILVKEGKEIKAGELLMTVKTVKE</sequence>
<feature type="domain" description="Lipoyl-binding" evidence="12">
    <location>
        <begin position="1062"/>
        <end position="1144"/>
    </location>
</feature>
<keyword evidence="16" id="KW-0670">Pyruvate</keyword>
<dbReference type="InterPro" id="IPR000089">
    <property type="entry name" value="Biotin_lipoyl"/>
</dbReference>
<dbReference type="InterPro" id="IPR005482">
    <property type="entry name" value="Biotin_COase_C"/>
</dbReference>
<keyword evidence="4" id="KW-0312">Gluconeogenesis</keyword>
<dbReference type="InterPro" id="IPR011764">
    <property type="entry name" value="Biotin_carboxylation_dom"/>
</dbReference>
<dbReference type="InterPro" id="IPR011054">
    <property type="entry name" value="Rudment_hybrid_motif"/>
</dbReference>
<dbReference type="PROSITE" id="PS50979">
    <property type="entry name" value="BC"/>
    <property type="match status" value="1"/>
</dbReference>
<dbReference type="SUPFAM" id="SSF51230">
    <property type="entry name" value="Single hybrid motif"/>
    <property type="match status" value="1"/>
</dbReference>